<reference evidence="1" key="2">
    <citation type="journal article" date="2022" name="Res Sq">
        <title>Comparative Genomics Reveals Insights into the Divergent Evolution of Astigmatic Mites and Household Pest Adaptations.</title>
        <authorList>
            <person name="Xiong Q."/>
            <person name="Wan A.T.-Y."/>
            <person name="Liu X.-Y."/>
            <person name="Fung C.S.-H."/>
            <person name="Xiao X."/>
            <person name="Malainual N."/>
            <person name="Hou J."/>
            <person name="Wang L."/>
            <person name="Wang M."/>
            <person name="Yang K."/>
            <person name="Cui Y."/>
            <person name="Leung E."/>
            <person name="Nong W."/>
            <person name="Shin S.-K."/>
            <person name="Au S."/>
            <person name="Jeong K.Y."/>
            <person name="Chew F.T."/>
            <person name="Hui J."/>
            <person name="Leung T.F."/>
            <person name="Tungtrongchitr A."/>
            <person name="Zhong N."/>
            <person name="Liu Z."/>
            <person name="Tsui S."/>
        </authorList>
    </citation>
    <scope>NUCLEOTIDE SEQUENCE</scope>
    <source>
        <strain evidence="1">Derf</strain>
        <tissue evidence="1">Whole organism</tissue>
    </source>
</reference>
<dbReference type="EMBL" id="ASGP02000005">
    <property type="protein sequence ID" value="KAH9506816.1"/>
    <property type="molecule type" value="Genomic_DNA"/>
</dbReference>
<evidence type="ECO:0000313" key="2">
    <source>
        <dbReference type="Proteomes" id="UP000790347"/>
    </source>
</evidence>
<reference evidence="1" key="1">
    <citation type="submission" date="2013-05" db="EMBL/GenBank/DDBJ databases">
        <authorList>
            <person name="Yim A.K.Y."/>
            <person name="Chan T.F."/>
            <person name="Ji K.M."/>
            <person name="Liu X.Y."/>
            <person name="Zhou J.W."/>
            <person name="Li R.Q."/>
            <person name="Yang K.Y."/>
            <person name="Li J."/>
            <person name="Li M."/>
            <person name="Law P.T.W."/>
            <person name="Wu Y.L."/>
            <person name="Cai Z.L."/>
            <person name="Qin H."/>
            <person name="Bao Y."/>
            <person name="Leung R.K.K."/>
            <person name="Ng P.K.S."/>
            <person name="Zou J."/>
            <person name="Zhong X.J."/>
            <person name="Ran P.X."/>
            <person name="Zhong N.S."/>
            <person name="Liu Z.G."/>
            <person name="Tsui S.K.W."/>
        </authorList>
    </citation>
    <scope>NUCLEOTIDE SEQUENCE</scope>
    <source>
        <strain evidence="1">Derf</strain>
        <tissue evidence="1">Whole organism</tissue>
    </source>
</reference>
<sequence>MDFTFSQFLFGHGRFGEYLTRFSIWSVDVCASLERKFHEKNFNTKFIAINAQFIKALAIDFKNTLCLSECLRCGRFSQFPSILGCESEIFFLDRKLQ</sequence>
<proteinExistence type="predicted"/>
<dbReference type="AlphaFoldDB" id="A0A922L362"/>
<organism evidence="1 2">
    <name type="scientific">Dermatophagoides farinae</name>
    <name type="common">American house dust mite</name>
    <dbReference type="NCBI Taxonomy" id="6954"/>
    <lineage>
        <taxon>Eukaryota</taxon>
        <taxon>Metazoa</taxon>
        <taxon>Ecdysozoa</taxon>
        <taxon>Arthropoda</taxon>
        <taxon>Chelicerata</taxon>
        <taxon>Arachnida</taxon>
        <taxon>Acari</taxon>
        <taxon>Acariformes</taxon>
        <taxon>Sarcoptiformes</taxon>
        <taxon>Astigmata</taxon>
        <taxon>Psoroptidia</taxon>
        <taxon>Analgoidea</taxon>
        <taxon>Pyroglyphidae</taxon>
        <taxon>Dermatophagoidinae</taxon>
        <taxon>Dermatophagoides</taxon>
    </lineage>
</organism>
<evidence type="ECO:0000313" key="1">
    <source>
        <dbReference type="EMBL" id="KAH9506816.1"/>
    </source>
</evidence>
<gene>
    <name evidence="1" type="ORF">DERF_011529</name>
</gene>
<comment type="caution">
    <text evidence="1">The sequence shown here is derived from an EMBL/GenBank/DDBJ whole genome shotgun (WGS) entry which is preliminary data.</text>
</comment>
<dbReference type="Proteomes" id="UP000790347">
    <property type="component" value="Unassembled WGS sequence"/>
</dbReference>
<protein>
    <submittedName>
        <fullName evidence="1">Uncharacterized protein</fullName>
    </submittedName>
</protein>
<accession>A0A922L362</accession>
<name>A0A922L362_DERFA</name>
<keyword evidence="2" id="KW-1185">Reference proteome</keyword>